<gene>
    <name evidence="3" type="primary">LOC106742469</name>
</gene>
<reference evidence="3" key="1">
    <citation type="submission" date="2025-08" db="UniProtKB">
        <authorList>
            <consortium name="RefSeq"/>
        </authorList>
    </citation>
    <scope>IDENTIFICATION</scope>
</reference>
<dbReference type="Proteomes" id="UP000515204">
    <property type="component" value="Unplaced"/>
</dbReference>
<dbReference type="GeneID" id="106742469"/>
<evidence type="ECO:0000256" key="1">
    <source>
        <dbReference type="SAM" id="Phobius"/>
    </source>
</evidence>
<proteinExistence type="predicted"/>
<evidence type="ECO:0000313" key="2">
    <source>
        <dbReference type="Proteomes" id="UP000515204"/>
    </source>
</evidence>
<dbReference type="OrthoDB" id="7675048at2759"/>
<accession>A0A6P3WZ38</accession>
<organism evidence="2 3">
    <name type="scientific">Dinoponera quadriceps</name>
    <name type="common">South American ant</name>
    <dbReference type="NCBI Taxonomy" id="609295"/>
    <lineage>
        <taxon>Eukaryota</taxon>
        <taxon>Metazoa</taxon>
        <taxon>Ecdysozoa</taxon>
        <taxon>Arthropoda</taxon>
        <taxon>Hexapoda</taxon>
        <taxon>Insecta</taxon>
        <taxon>Pterygota</taxon>
        <taxon>Neoptera</taxon>
        <taxon>Endopterygota</taxon>
        <taxon>Hymenoptera</taxon>
        <taxon>Apocrita</taxon>
        <taxon>Aculeata</taxon>
        <taxon>Formicoidea</taxon>
        <taxon>Formicidae</taxon>
        <taxon>Ponerinae</taxon>
        <taxon>Ponerini</taxon>
        <taxon>Dinoponera</taxon>
    </lineage>
</organism>
<feature type="transmembrane region" description="Helical" evidence="1">
    <location>
        <begin position="379"/>
        <end position="400"/>
    </location>
</feature>
<protein>
    <submittedName>
        <fullName evidence="3">Uncharacterized protein LOC106742469 isoform X2</fullName>
    </submittedName>
</protein>
<keyword evidence="2" id="KW-1185">Reference proteome</keyword>
<dbReference type="RefSeq" id="XP_014470909.1">
    <property type="nucleotide sequence ID" value="XM_014615423.1"/>
</dbReference>
<keyword evidence="1" id="KW-1133">Transmembrane helix</keyword>
<dbReference type="AlphaFoldDB" id="A0A6P3WZ38"/>
<sequence>MTERHRVVSFSLILTEPLPEIMGVLSRVSCRCPAAVRQRPNYTDGAAGPSGRKLAYYLFSWRRDRPPPRENEARCSLQRIAKATIHSSRHQQHRRLLRKMLARGILCALCSALLLLNLNLAEWVDMPQFSDENKIYRIPSVQPDQFYKFRRGDADNHGFLERNSSRASRRPVVKVAHATDRKIAEIKGTHSVPESITASYLFPVQIADAYADMAEENRGPESTGDVANENKFSYGHRATPDTTTYNALTTQSPSSSTIPAQGTPWDESYNRTLKQEDGILQYLPVDVLKSVHRTLQSQPVSLEGKIHFLKTFEKTLMSEIGTTCVFAFSSFLTLFVYSHLESRLATAMAPRRRTRGAHYHGHYDDHEDHSVGFPSIEGALMAISFLTFAVYLVRLVMLLFRNITNPMTTTTAATLLLGRRKRFTADFDDDTARILGNLNSFVSNF</sequence>
<keyword evidence="1" id="KW-0472">Membrane</keyword>
<name>A0A6P3WZ38_DINQU</name>
<keyword evidence="1" id="KW-0812">Transmembrane</keyword>
<evidence type="ECO:0000313" key="3">
    <source>
        <dbReference type="RefSeq" id="XP_014470909.1"/>
    </source>
</evidence>